<feature type="transmembrane region" description="Helical" evidence="6">
    <location>
        <begin position="143"/>
        <end position="164"/>
    </location>
</feature>
<dbReference type="Pfam" id="PF02687">
    <property type="entry name" value="FtsX"/>
    <property type="match status" value="1"/>
</dbReference>
<reference evidence="8" key="1">
    <citation type="submission" date="2022-07" db="EMBL/GenBank/DDBJ databases">
        <title>Faecal culturing of patients with breast cancer.</title>
        <authorList>
            <person name="Teng N.M.Y."/>
            <person name="Kiu R."/>
            <person name="Evans R."/>
            <person name="Baker D.J."/>
            <person name="Zenner C."/>
            <person name="Robinson S.D."/>
            <person name="Hall L.J."/>
        </authorList>
    </citation>
    <scope>NUCLEOTIDE SEQUENCE</scope>
    <source>
        <strain evidence="8">LH1062</strain>
    </source>
</reference>
<accession>A0ABY5I5Y1</accession>
<protein>
    <recommendedName>
        <fullName evidence="7">ABC3 transporter permease C-terminal domain-containing protein</fullName>
    </recommendedName>
</protein>
<comment type="subcellular location">
    <subcellularLocation>
        <location evidence="1">Cell membrane</location>
        <topology evidence="1">Multi-pass membrane protein</topology>
    </subcellularLocation>
</comment>
<evidence type="ECO:0000313" key="9">
    <source>
        <dbReference type="Proteomes" id="UP001060112"/>
    </source>
</evidence>
<feature type="transmembrane region" description="Helical" evidence="6">
    <location>
        <begin position="236"/>
        <end position="254"/>
    </location>
</feature>
<evidence type="ECO:0000259" key="7">
    <source>
        <dbReference type="Pfam" id="PF02687"/>
    </source>
</evidence>
<proteinExistence type="predicted"/>
<name>A0ABY5I5Y1_9FIRM</name>
<feature type="transmembrane region" description="Helical" evidence="6">
    <location>
        <begin position="398"/>
        <end position="419"/>
    </location>
</feature>
<keyword evidence="9" id="KW-1185">Reference proteome</keyword>
<evidence type="ECO:0000256" key="1">
    <source>
        <dbReference type="ARBA" id="ARBA00004651"/>
    </source>
</evidence>
<sequence length="440" mass="52077">MFAFVQKIVSHQKKDYCLLLIILTLLASFEFCFLAMYEHLSHLGLDTITFMFISFIPFIALIIAIVLSIFITKYFIQNKQHEFSMLLLFGRKPKDLFTYLMIQYGIMLIIAFLLGFCLGILWMLGMNTFFQFIQLNFLFQYNIPYTLFIYMFFILATFILILAISASQFTYIDCHIMETLTQKTTRGIAPYKISMSRHFYKRQIPIGSILIAIIEFIILFYSIYALITISLLENKLVYFLLCFSAIIYLSNRFIPLLFDLCHQQIVHHPFLFHAMTSYMYMTHQLSSITNIHSIILPLIFMLLIMCDQTNFLSPFIIPCFVMILMMLLLSFIIKYTLYLQSLQRTYATQGALGYHPQQLFKISLLKNLIFLLSIVFIPYLYIHYLGQYIIMSHILKSQVMYSLEILYVVLYLIFMMYMICKEKQFIKEVTSHVKYLNRSE</sequence>
<feature type="transmembrane region" description="Helical" evidence="6">
    <location>
        <begin position="311"/>
        <end position="333"/>
    </location>
</feature>
<keyword evidence="2" id="KW-1003">Cell membrane</keyword>
<keyword evidence="5 6" id="KW-0472">Membrane</keyword>
<feature type="domain" description="ABC3 transporter permease C-terminal" evidence="7">
    <location>
        <begin position="55"/>
        <end position="170"/>
    </location>
</feature>
<evidence type="ECO:0000256" key="4">
    <source>
        <dbReference type="ARBA" id="ARBA00022989"/>
    </source>
</evidence>
<feature type="transmembrane region" description="Helical" evidence="6">
    <location>
        <begin position="285"/>
        <end position="305"/>
    </location>
</feature>
<keyword evidence="4 6" id="KW-1133">Transmembrane helix</keyword>
<feature type="transmembrane region" description="Helical" evidence="6">
    <location>
        <begin position="368"/>
        <end position="386"/>
    </location>
</feature>
<organism evidence="8 9">
    <name type="scientific">Allocoprobacillus halotolerans</name>
    <dbReference type="NCBI Taxonomy" id="2944914"/>
    <lineage>
        <taxon>Bacteria</taxon>
        <taxon>Bacillati</taxon>
        <taxon>Bacillota</taxon>
        <taxon>Erysipelotrichia</taxon>
        <taxon>Erysipelotrichales</taxon>
        <taxon>Erysipelotrichaceae</taxon>
        <taxon>Allocoprobacillus</taxon>
    </lineage>
</organism>
<keyword evidence="3 6" id="KW-0812">Transmembrane</keyword>
<feature type="transmembrane region" description="Helical" evidence="6">
    <location>
        <begin position="16"/>
        <end position="37"/>
    </location>
</feature>
<evidence type="ECO:0000256" key="5">
    <source>
        <dbReference type="ARBA" id="ARBA00023136"/>
    </source>
</evidence>
<gene>
    <name evidence="8" type="ORF">NMU03_08360</name>
</gene>
<evidence type="ECO:0000256" key="6">
    <source>
        <dbReference type="SAM" id="Phobius"/>
    </source>
</evidence>
<dbReference type="EMBL" id="CP101620">
    <property type="protein sequence ID" value="UTY40749.1"/>
    <property type="molecule type" value="Genomic_DNA"/>
</dbReference>
<dbReference type="RefSeq" id="WP_290142227.1">
    <property type="nucleotide sequence ID" value="NZ_CP101620.1"/>
</dbReference>
<feature type="transmembrane region" description="Helical" evidence="6">
    <location>
        <begin position="204"/>
        <end position="224"/>
    </location>
</feature>
<evidence type="ECO:0000256" key="2">
    <source>
        <dbReference type="ARBA" id="ARBA00022475"/>
    </source>
</evidence>
<dbReference type="InterPro" id="IPR003838">
    <property type="entry name" value="ABC3_permease_C"/>
</dbReference>
<dbReference type="Proteomes" id="UP001060112">
    <property type="component" value="Chromosome"/>
</dbReference>
<feature type="transmembrane region" description="Helical" evidence="6">
    <location>
        <begin position="49"/>
        <end position="76"/>
    </location>
</feature>
<evidence type="ECO:0000256" key="3">
    <source>
        <dbReference type="ARBA" id="ARBA00022692"/>
    </source>
</evidence>
<evidence type="ECO:0000313" key="8">
    <source>
        <dbReference type="EMBL" id="UTY40749.1"/>
    </source>
</evidence>
<feature type="transmembrane region" description="Helical" evidence="6">
    <location>
        <begin position="96"/>
        <end position="123"/>
    </location>
</feature>